<proteinExistence type="predicted"/>
<evidence type="ECO:0000313" key="2">
    <source>
        <dbReference type="Proteomes" id="UP000245711"/>
    </source>
</evidence>
<evidence type="ECO:0000313" key="1">
    <source>
        <dbReference type="EMBL" id="AWK72752.1"/>
    </source>
</evidence>
<name>A0A2S2BVY5_9NOCA</name>
<dbReference type="Proteomes" id="UP000245711">
    <property type="component" value="Chromosome"/>
</dbReference>
<sequence length="158" mass="17633">MADNRHRRWPISSASPPPLDWEVEEVLRFARIWAPYGGAPADETFHHFGMSTSRFVDKLWEILRDRRRRPYDADQLAAVFPPPAAQAATFQETCVAHPGAYASGAVLGVHATKKVGNNREESCKVYDASNKLLGTTYRTTYGFYGTPPQVNPPAQSAR</sequence>
<dbReference type="OrthoDB" id="4641563at2"/>
<organism evidence="1 2">
    <name type="scientific">Rhodococcus oxybenzonivorans</name>
    <dbReference type="NCBI Taxonomy" id="1990687"/>
    <lineage>
        <taxon>Bacteria</taxon>
        <taxon>Bacillati</taxon>
        <taxon>Actinomycetota</taxon>
        <taxon>Actinomycetes</taxon>
        <taxon>Mycobacteriales</taxon>
        <taxon>Nocardiaceae</taxon>
        <taxon>Rhodococcus</taxon>
    </lineage>
</organism>
<accession>A0A2S2BVY5</accession>
<protein>
    <submittedName>
        <fullName evidence="1">Uncharacterized protein</fullName>
    </submittedName>
</protein>
<dbReference type="EMBL" id="CP021354">
    <property type="protein sequence ID" value="AWK72752.1"/>
    <property type="molecule type" value="Genomic_DNA"/>
</dbReference>
<dbReference type="AlphaFoldDB" id="A0A2S2BVY5"/>
<reference evidence="1 2" key="1">
    <citation type="submission" date="2017-05" db="EMBL/GenBank/DDBJ databases">
        <title>Isolation of Rhodococcus sp. S2-17 biodegrading of BP-3.</title>
        <authorList>
            <person name="Lee Y."/>
            <person name="Kim K.H."/>
            <person name="Chun B.H."/>
            <person name="Jung H.S."/>
            <person name="Jeon C.O."/>
        </authorList>
    </citation>
    <scope>NUCLEOTIDE SEQUENCE [LARGE SCALE GENOMIC DNA]</scope>
    <source>
        <strain evidence="1 2">S2-17</strain>
    </source>
</reference>
<keyword evidence="2" id="KW-1185">Reference proteome</keyword>
<dbReference type="KEGG" id="roz:CBI38_15470"/>
<gene>
    <name evidence="1" type="ORF">CBI38_15470</name>
</gene>